<dbReference type="OrthoDB" id="7859688at2"/>
<keyword evidence="1" id="KW-0732">Signal</keyword>
<reference evidence="2 3" key="1">
    <citation type="journal article" date="2013" name="Antonie Van Leeuwenhoek">
        <title>Paracoccus zhejiangensis sp. nov., isolated from activated sludge in wastewater-treatment system.</title>
        <authorList>
            <person name="Wu Z.G."/>
            <person name="Zhang D.F."/>
            <person name="Liu Y.L."/>
            <person name="Wang F."/>
            <person name="Jiang X."/>
            <person name="Li C."/>
            <person name="Li S.P."/>
            <person name="Hong Q."/>
            <person name="Li W.J."/>
        </authorList>
    </citation>
    <scope>NUCLEOTIDE SEQUENCE [LARGE SCALE GENOMIC DNA]</scope>
    <source>
        <strain evidence="2 3">J6</strain>
    </source>
</reference>
<evidence type="ECO:0000256" key="1">
    <source>
        <dbReference type="SAM" id="SignalP"/>
    </source>
</evidence>
<name>A0A2H5F2L7_9RHOB</name>
<dbReference type="AlphaFoldDB" id="A0A2H5F2L7"/>
<accession>A0A2H5F2L7</accession>
<gene>
    <name evidence="2" type="ORF">CX676_17860</name>
</gene>
<keyword evidence="3" id="KW-1185">Reference proteome</keyword>
<proteinExistence type="predicted"/>
<sequence length="118" mass="12199">MTLKLAAAALLATLAPAAVLAESVTLTAPQNGVTLQGESVDMSLYFTDGEAGAYELVATYVSDAAPDQPQRLVMALSDGDDVSFSLPGHEETLYNFERVGSIVTVTGEPATFSAANNS</sequence>
<dbReference type="Proteomes" id="UP000234530">
    <property type="component" value="Chromosome"/>
</dbReference>
<protein>
    <submittedName>
        <fullName evidence="2">Uncharacterized protein</fullName>
    </submittedName>
</protein>
<evidence type="ECO:0000313" key="3">
    <source>
        <dbReference type="Proteomes" id="UP000234530"/>
    </source>
</evidence>
<dbReference type="KEGG" id="pzh:CX676_17860"/>
<feature type="signal peptide" evidence="1">
    <location>
        <begin position="1"/>
        <end position="21"/>
    </location>
</feature>
<evidence type="ECO:0000313" key="2">
    <source>
        <dbReference type="EMBL" id="AUH65795.1"/>
    </source>
</evidence>
<organism evidence="2 3">
    <name type="scientific">Paracoccus zhejiangensis</name>
    <dbReference type="NCBI Taxonomy" id="1077935"/>
    <lineage>
        <taxon>Bacteria</taxon>
        <taxon>Pseudomonadati</taxon>
        <taxon>Pseudomonadota</taxon>
        <taxon>Alphaproteobacteria</taxon>
        <taxon>Rhodobacterales</taxon>
        <taxon>Paracoccaceae</taxon>
        <taxon>Paracoccus</taxon>
    </lineage>
</organism>
<dbReference type="RefSeq" id="WP_101753768.1">
    <property type="nucleotide sequence ID" value="NZ_CP025430.1"/>
</dbReference>
<dbReference type="EMBL" id="CP025430">
    <property type="protein sequence ID" value="AUH65795.1"/>
    <property type="molecule type" value="Genomic_DNA"/>
</dbReference>
<feature type="chain" id="PRO_5014166211" evidence="1">
    <location>
        <begin position="22"/>
        <end position="118"/>
    </location>
</feature>